<keyword evidence="7 11" id="KW-0418">Kinase</keyword>
<feature type="binding site" evidence="11">
    <location>
        <position position="171"/>
    </location>
    <ligand>
        <name>ATP</name>
        <dbReference type="ChEBI" id="CHEBI:30616"/>
    </ligand>
</feature>
<dbReference type="STRING" id="1424294.Gferi_10045"/>
<organism evidence="12 13">
    <name type="scientific">Geosporobacter ferrireducens</name>
    <dbReference type="NCBI Taxonomy" id="1424294"/>
    <lineage>
        <taxon>Bacteria</taxon>
        <taxon>Bacillati</taxon>
        <taxon>Bacillota</taxon>
        <taxon>Clostridia</taxon>
        <taxon>Peptostreptococcales</taxon>
        <taxon>Thermotaleaceae</taxon>
        <taxon>Geosporobacter</taxon>
    </lineage>
</organism>
<evidence type="ECO:0000313" key="13">
    <source>
        <dbReference type="Proteomes" id="UP000095743"/>
    </source>
</evidence>
<dbReference type="PIRSF" id="PIRSF000513">
    <property type="entry name" value="Thz_kinase"/>
    <property type="match status" value="1"/>
</dbReference>
<dbReference type="GO" id="GO:0000287">
    <property type="term" value="F:magnesium ion binding"/>
    <property type="evidence" value="ECO:0007669"/>
    <property type="project" value="UniProtKB-UniRule"/>
</dbReference>
<dbReference type="GO" id="GO:0005524">
    <property type="term" value="F:ATP binding"/>
    <property type="evidence" value="ECO:0007669"/>
    <property type="project" value="UniProtKB-UniRule"/>
</dbReference>
<dbReference type="NCBIfam" id="TIGR00694">
    <property type="entry name" value="thiM"/>
    <property type="match status" value="1"/>
</dbReference>
<evidence type="ECO:0000256" key="3">
    <source>
        <dbReference type="ARBA" id="ARBA00004868"/>
    </source>
</evidence>
<accession>A0A1D8GG64</accession>
<dbReference type="GO" id="GO:0009228">
    <property type="term" value="P:thiamine biosynthetic process"/>
    <property type="evidence" value="ECO:0007669"/>
    <property type="project" value="UniProtKB-KW"/>
</dbReference>
<dbReference type="PANTHER" id="PTHR12592:SF0">
    <property type="entry name" value="ATP-DEPENDENT (S)-NAD(P)H-HYDRATE DEHYDRATASE"/>
    <property type="match status" value="1"/>
</dbReference>
<feature type="binding site" evidence="11">
    <location>
        <position position="48"/>
    </location>
    <ligand>
        <name>substrate</name>
    </ligand>
</feature>
<comment type="cofactor">
    <cofactor evidence="2 11">
        <name>Mg(2+)</name>
        <dbReference type="ChEBI" id="CHEBI:18420"/>
    </cofactor>
</comment>
<proteinExistence type="inferred from homology"/>
<keyword evidence="10 11" id="KW-0784">Thiamine biosynthesis</keyword>
<dbReference type="SUPFAM" id="SSF53613">
    <property type="entry name" value="Ribokinase-like"/>
    <property type="match status" value="1"/>
</dbReference>
<evidence type="ECO:0000256" key="7">
    <source>
        <dbReference type="ARBA" id="ARBA00022777"/>
    </source>
</evidence>
<comment type="pathway">
    <text evidence="3 11">Cofactor biosynthesis; thiamine diphosphate biosynthesis; 4-methyl-5-(2-phosphoethyl)-thiazole from 5-(2-hydroxyethyl)-4-methylthiazole: step 1/1.</text>
</comment>
<evidence type="ECO:0000256" key="5">
    <source>
        <dbReference type="ARBA" id="ARBA00022723"/>
    </source>
</evidence>
<dbReference type="EC" id="2.7.1.50" evidence="11"/>
<gene>
    <name evidence="11" type="primary">thiM</name>
    <name evidence="12" type="ORF">Gferi_10045</name>
</gene>
<keyword evidence="9 11" id="KW-0460">Magnesium</keyword>
<dbReference type="Gene3D" id="3.40.1190.20">
    <property type="match status" value="1"/>
</dbReference>
<keyword evidence="13" id="KW-1185">Reference proteome</keyword>
<evidence type="ECO:0000256" key="1">
    <source>
        <dbReference type="ARBA" id="ARBA00001771"/>
    </source>
</evidence>
<dbReference type="Pfam" id="PF02110">
    <property type="entry name" value="HK"/>
    <property type="match status" value="1"/>
</dbReference>
<dbReference type="AlphaFoldDB" id="A0A1D8GG64"/>
<dbReference type="GO" id="GO:0110051">
    <property type="term" value="P:metabolite repair"/>
    <property type="evidence" value="ECO:0007669"/>
    <property type="project" value="TreeGrafter"/>
</dbReference>
<evidence type="ECO:0000256" key="2">
    <source>
        <dbReference type="ARBA" id="ARBA00001946"/>
    </source>
</evidence>
<dbReference type="GO" id="GO:0009229">
    <property type="term" value="P:thiamine diphosphate biosynthetic process"/>
    <property type="evidence" value="ECO:0007669"/>
    <property type="project" value="UniProtKB-UniRule"/>
</dbReference>
<dbReference type="InterPro" id="IPR000417">
    <property type="entry name" value="Hyethyz_kinase"/>
</dbReference>
<comment type="similarity">
    <text evidence="11">Belongs to the Thz kinase family.</text>
</comment>
<comment type="catalytic activity">
    <reaction evidence="1 11">
        <text>5-(2-hydroxyethyl)-4-methylthiazole + ATP = 4-methyl-5-(2-phosphooxyethyl)-thiazole + ADP + H(+)</text>
        <dbReference type="Rhea" id="RHEA:24212"/>
        <dbReference type="ChEBI" id="CHEBI:15378"/>
        <dbReference type="ChEBI" id="CHEBI:17957"/>
        <dbReference type="ChEBI" id="CHEBI:30616"/>
        <dbReference type="ChEBI" id="CHEBI:58296"/>
        <dbReference type="ChEBI" id="CHEBI:456216"/>
        <dbReference type="EC" id="2.7.1.50"/>
    </reaction>
</comment>
<dbReference type="KEGG" id="gfe:Gferi_10045"/>
<dbReference type="NCBIfam" id="NF006830">
    <property type="entry name" value="PRK09355.1"/>
    <property type="match status" value="1"/>
</dbReference>
<sequence>MRLVLFPYFREIFETIKKDKPLIHHITNYVTVNDCANTVLALGGSPVMADDLAEVEEMVSLASALVMNVGTLNQRTIEAFVLAGKKANALGTPVVLDPVGVGATALRTQTVQRILEEVQLSVLRGNMSEIKSIYGQGGKTRGVDSIDDSLMGGREIALELAKRLNCVVVITGATDIVSDGEQVFYIENGHEMLSRVTGTGCMTTSLIGLCVGTKKNPFHAAIMGTAVMGLAGEKAYEALPHKEEVGTFRVKLMDAIGSFSITLMEESVKIHEA</sequence>
<keyword evidence="5 11" id="KW-0479">Metal-binding</keyword>
<dbReference type="CDD" id="cd01170">
    <property type="entry name" value="THZ_kinase"/>
    <property type="match status" value="1"/>
</dbReference>
<evidence type="ECO:0000256" key="11">
    <source>
        <dbReference type="HAMAP-Rule" id="MF_00228"/>
    </source>
</evidence>
<feature type="binding site" evidence="11">
    <location>
        <position position="124"/>
    </location>
    <ligand>
        <name>ATP</name>
        <dbReference type="ChEBI" id="CHEBI:30616"/>
    </ligand>
</feature>
<name>A0A1D8GG64_9FIRM</name>
<dbReference type="OrthoDB" id="9778146at2"/>
<evidence type="ECO:0000256" key="6">
    <source>
        <dbReference type="ARBA" id="ARBA00022741"/>
    </source>
</evidence>
<comment type="function">
    <text evidence="11">Catalyzes the phosphorylation of the hydroxyl group of 4-methyl-5-beta-hydroxyethylthiazole (THZ).</text>
</comment>
<protein>
    <recommendedName>
        <fullName evidence="11">Hydroxyethylthiazole kinase</fullName>
        <ecNumber evidence="11">2.7.1.50</ecNumber>
    </recommendedName>
    <alternativeName>
        <fullName evidence="11">4-methyl-5-beta-hydroxyethylthiazole kinase</fullName>
        <shortName evidence="11">TH kinase</shortName>
        <shortName evidence="11">Thz kinase</shortName>
    </alternativeName>
</protein>
<dbReference type="PRINTS" id="PR01099">
    <property type="entry name" value="HYETHTZKNASE"/>
</dbReference>
<evidence type="ECO:0000256" key="10">
    <source>
        <dbReference type="ARBA" id="ARBA00022977"/>
    </source>
</evidence>
<evidence type="ECO:0000313" key="12">
    <source>
        <dbReference type="EMBL" id="AOT69891.1"/>
    </source>
</evidence>
<keyword evidence="6 11" id="KW-0547">Nucleotide-binding</keyword>
<evidence type="ECO:0000256" key="8">
    <source>
        <dbReference type="ARBA" id="ARBA00022840"/>
    </source>
</evidence>
<dbReference type="EMBL" id="CP017269">
    <property type="protein sequence ID" value="AOT69891.1"/>
    <property type="molecule type" value="Genomic_DNA"/>
</dbReference>
<reference evidence="12 13" key="1">
    <citation type="submission" date="2016-09" db="EMBL/GenBank/DDBJ databases">
        <title>Genomic analysis reveals versatility of anaerobic energy metabolism of Geosporobacter ferrireducens IRF9 of phylum Firmicutes.</title>
        <authorList>
            <person name="Kim S.-J."/>
        </authorList>
    </citation>
    <scope>NUCLEOTIDE SEQUENCE [LARGE SCALE GENOMIC DNA]</scope>
    <source>
        <strain evidence="12 13">IRF9</strain>
    </source>
</reference>
<dbReference type="Proteomes" id="UP000095743">
    <property type="component" value="Chromosome"/>
</dbReference>
<evidence type="ECO:0000256" key="4">
    <source>
        <dbReference type="ARBA" id="ARBA00022679"/>
    </source>
</evidence>
<dbReference type="PANTHER" id="PTHR12592">
    <property type="entry name" value="ATP-DEPENDENT (S)-NAD(P)H-HYDRATE DEHYDRATASE FAMILY MEMBER"/>
    <property type="match status" value="1"/>
</dbReference>
<evidence type="ECO:0000256" key="9">
    <source>
        <dbReference type="ARBA" id="ARBA00022842"/>
    </source>
</evidence>
<keyword evidence="8 11" id="KW-0067">ATP-binding</keyword>
<dbReference type="InterPro" id="IPR029056">
    <property type="entry name" value="Ribokinase-like"/>
</dbReference>
<feature type="binding site" evidence="11">
    <location>
        <position position="198"/>
    </location>
    <ligand>
        <name>substrate</name>
    </ligand>
</feature>
<dbReference type="HAMAP" id="MF_00228">
    <property type="entry name" value="Thz_kinase"/>
    <property type="match status" value="1"/>
</dbReference>
<keyword evidence="4 11" id="KW-0808">Transferase</keyword>
<dbReference type="UniPathway" id="UPA00060">
    <property type="reaction ID" value="UER00139"/>
</dbReference>
<dbReference type="GO" id="GO:0004417">
    <property type="term" value="F:hydroxyethylthiazole kinase activity"/>
    <property type="evidence" value="ECO:0007669"/>
    <property type="project" value="UniProtKB-UniRule"/>
</dbReference>